<keyword evidence="6" id="KW-1185">Reference proteome</keyword>
<keyword evidence="2 4" id="KW-0689">Ribosomal protein</keyword>
<evidence type="ECO:0000256" key="1">
    <source>
        <dbReference type="ARBA" id="ARBA00010745"/>
    </source>
</evidence>
<dbReference type="FunFam" id="2.40.150.20:FF:000003">
    <property type="entry name" value="60S ribosomal protein L23"/>
    <property type="match status" value="1"/>
</dbReference>
<proteinExistence type="inferred from homology"/>
<dbReference type="GO" id="GO:0022625">
    <property type="term" value="C:cytosolic large ribosomal subunit"/>
    <property type="evidence" value="ECO:0007669"/>
    <property type="project" value="TreeGrafter"/>
</dbReference>
<name>A0A7J6LMY2_PERCH</name>
<dbReference type="GO" id="GO:0003735">
    <property type="term" value="F:structural constituent of ribosome"/>
    <property type="evidence" value="ECO:0007669"/>
    <property type="project" value="InterPro"/>
</dbReference>
<comment type="similarity">
    <text evidence="1 4">Belongs to the universal ribosomal protein uL14 family.</text>
</comment>
<dbReference type="PANTHER" id="PTHR11761">
    <property type="entry name" value="50S/60S RIBOSOMAL PROTEIN L14/L23"/>
    <property type="match status" value="1"/>
</dbReference>
<reference evidence="5 6" key="1">
    <citation type="submission" date="2020-04" db="EMBL/GenBank/DDBJ databases">
        <title>Perkinsus chesapeaki whole genome sequence.</title>
        <authorList>
            <person name="Bogema D.R."/>
        </authorList>
    </citation>
    <scope>NUCLEOTIDE SEQUENCE [LARGE SCALE GENOMIC DNA]</scope>
    <source>
        <strain evidence="5">ATCC PRA-425</strain>
    </source>
</reference>
<gene>
    <name evidence="5" type="primary">RPL23</name>
    <name evidence="5" type="ORF">FOL47_007067</name>
</gene>
<dbReference type="Gene3D" id="2.40.150.20">
    <property type="entry name" value="Ribosomal protein L14"/>
    <property type="match status" value="1"/>
</dbReference>
<dbReference type="OrthoDB" id="407959at2759"/>
<dbReference type="CDD" id="cd00337">
    <property type="entry name" value="Ribosomal_uL14"/>
    <property type="match status" value="1"/>
</dbReference>
<dbReference type="HAMAP" id="MF_01367">
    <property type="entry name" value="Ribosomal_uL14"/>
    <property type="match status" value="1"/>
</dbReference>
<evidence type="ECO:0000256" key="4">
    <source>
        <dbReference type="RuleBase" id="RU003949"/>
    </source>
</evidence>
<evidence type="ECO:0000256" key="2">
    <source>
        <dbReference type="ARBA" id="ARBA00022980"/>
    </source>
</evidence>
<dbReference type="Proteomes" id="UP000591131">
    <property type="component" value="Unassembled WGS sequence"/>
</dbReference>
<dbReference type="GO" id="GO:0070180">
    <property type="term" value="F:large ribosomal subunit rRNA binding"/>
    <property type="evidence" value="ECO:0007669"/>
    <property type="project" value="TreeGrafter"/>
</dbReference>
<keyword evidence="3 4" id="KW-0687">Ribonucleoprotein</keyword>
<sequence length="138" mass="14741">MKRGRGSGGAKMRITLGLNTGAILNCADNSGGKNLYTIAVKGTGARLNRLPAASLGDMLMSSVKKGKPELRKKVLQSVVIRQRKAWRRREGVFVYFEDNAGVIVNEKGEMKGSAITGPVGKECAELWPKIASAAPTIV</sequence>
<dbReference type="GO" id="GO:0006412">
    <property type="term" value="P:translation"/>
    <property type="evidence" value="ECO:0007669"/>
    <property type="project" value="InterPro"/>
</dbReference>
<protein>
    <submittedName>
        <fullName evidence="5">60S ribosomal protein L23</fullName>
    </submittedName>
</protein>
<evidence type="ECO:0000313" key="5">
    <source>
        <dbReference type="EMBL" id="KAF4660645.1"/>
    </source>
</evidence>
<dbReference type="EMBL" id="JAAPAO010000405">
    <property type="protein sequence ID" value="KAF4660645.1"/>
    <property type="molecule type" value="Genomic_DNA"/>
</dbReference>
<dbReference type="SUPFAM" id="SSF50193">
    <property type="entry name" value="Ribosomal protein L14"/>
    <property type="match status" value="1"/>
</dbReference>
<accession>A0A7J6LMY2</accession>
<evidence type="ECO:0000256" key="3">
    <source>
        <dbReference type="ARBA" id="ARBA00023274"/>
    </source>
</evidence>
<dbReference type="Pfam" id="PF00238">
    <property type="entry name" value="Ribosomal_L14"/>
    <property type="match status" value="1"/>
</dbReference>
<dbReference type="SMART" id="SM01374">
    <property type="entry name" value="Ribosomal_L14"/>
    <property type="match status" value="1"/>
</dbReference>
<dbReference type="InterPro" id="IPR036853">
    <property type="entry name" value="Ribosomal_uL14_sf"/>
</dbReference>
<organism evidence="5 6">
    <name type="scientific">Perkinsus chesapeaki</name>
    <name type="common">Clam parasite</name>
    <name type="synonym">Perkinsus andrewsi</name>
    <dbReference type="NCBI Taxonomy" id="330153"/>
    <lineage>
        <taxon>Eukaryota</taxon>
        <taxon>Sar</taxon>
        <taxon>Alveolata</taxon>
        <taxon>Perkinsozoa</taxon>
        <taxon>Perkinsea</taxon>
        <taxon>Perkinsida</taxon>
        <taxon>Perkinsidae</taxon>
        <taxon>Perkinsus</taxon>
    </lineage>
</organism>
<dbReference type="PANTHER" id="PTHR11761:SF8">
    <property type="entry name" value="LARGE RIBOSOMAL SUBUNIT PROTEIN UL14"/>
    <property type="match status" value="1"/>
</dbReference>
<dbReference type="AlphaFoldDB" id="A0A7J6LMY2"/>
<evidence type="ECO:0000313" key="6">
    <source>
        <dbReference type="Proteomes" id="UP000591131"/>
    </source>
</evidence>
<comment type="caution">
    <text evidence="5">The sequence shown here is derived from an EMBL/GenBank/DDBJ whole genome shotgun (WGS) entry which is preliminary data.</text>
</comment>
<dbReference type="InterPro" id="IPR000218">
    <property type="entry name" value="Ribosomal_uL14"/>
</dbReference>